<dbReference type="Gene3D" id="1.10.10.10">
    <property type="entry name" value="Winged helix-like DNA-binding domain superfamily/Winged helix DNA-binding domain"/>
    <property type="match status" value="1"/>
</dbReference>
<dbReference type="Proteomes" id="UP000199410">
    <property type="component" value="Unassembled WGS sequence"/>
</dbReference>
<dbReference type="InterPro" id="IPR026043">
    <property type="entry name" value="NadR"/>
</dbReference>
<feature type="binding site" evidence="1">
    <location>
        <position position="81"/>
    </location>
    <ligand>
        <name>Ni(2+)</name>
        <dbReference type="ChEBI" id="CHEBI:49786"/>
    </ligand>
</feature>
<dbReference type="Gene3D" id="3.30.1340.20">
    <property type="entry name" value="3H domain"/>
    <property type="match status" value="1"/>
</dbReference>
<dbReference type="GO" id="GO:0046872">
    <property type="term" value="F:metal ion binding"/>
    <property type="evidence" value="ECO:0007669"/>
    <property type="project" value="UniProtKB-KW"/>
</dbReference>
<dbReference type="AlphaFoldDB" id="A0A1H9NM81"/>
<dbReference type="InterPro" id="IPR004173">
    <property type="entry name" value="3H_domain"/>
</dbReference>
<feature type="domain" description="Helix-turn-helix type 11" evidence="3">
    <location>
        <begin position="9"/>
        <end position="61"/>
    </location>
</feature>
<evidence type="ECO:0000313" key="5">
    <source>
        <dbReference type="Proteomes" id="UP000199410"/>
    </source>
</evidence>
<comment type="caution">
    <text evidence="4">The sequence shown here is derived from an EMBL/GenBank/DDBJ whole genome shotgun (WGS) entry which is preliminary data.</text>
</comment>
<keyword evidence="1" id="KW-0479">Metal-binding</keyword>
<dbReference type="InterPro" id="IPR035922">
    <property type="entry name" value="3H_dom_sf"/>
</dbReference>
<dbReference type="Pfam" id="PF08279">
    <property type="entry name" value="HTH_11"/>
    <property type="match status" value="1"/>
</dbReference>
<evidence type="ECO:0000259" key="3">
    <source>
        <dbReference type="Pfam" id="PF08279"/>
    </source>
</evidence>
<dbReference type="Pfam" id="PF02829">
    <property type="entry name" value="3H"/>
    <property type="match status" value="1"/>
</dbReference>
<evidence type="ECO:0000256" key="1">
    <source>
        <dbReference type="PIRSR" id="PIRSR037847-1"/>
    </source>
</evidence>
<accession>A0A1H9NM81</accession>
<dbReference type="PANTHER" id="PTHR40068:SF1">
    <property type="entry name" value="TRANSCRIPTION REPRESSOR NIAR-RELATED"/>
    <property type="match status" value="1"/>
</dbReference>
<evidence type="ECO:0008006" key="6">
    <source>
        <dbReference type="Google" id="ProtNLM"/>
    </source>
</evidence>
<dbReference type="SUPFAM" id="SSF46785">
    <property type="entry name" value="Winged helix' DNA-binding domain"/>
    <property type="match status" value="1"/>
</dbReference>
<dbReference type="PANTHER" id="PTHR40068">
    <property type="entry name" value="TRANSCRIPTION REPRESSOR NIAR-RELATED"/>
    <property type="match status" value="1"/>
</dbReference>
<dbReference type="InterPro" id="IPR036388">
    <property type="entry name" value="WH-like_DNA-bd_sf"/>
</dbReference>
<keyword evidence="1" id="KW-0533">Nickel</keyword>
<dbReference type="InterPro" id="IPR013196">
    <property type="entry name" value="HTH_11"/>
</dbReference>
<feature type="binding site" evidence="1">
    <location>
        <position position="148"/>
    </location>
    <ligand>
        <name>Ni(2+)</name>
        <dbReference type="ChEBI" id="CHEBI:49786"/>
    </ligand>
</feature>
<protein>
    <recommendedName>
        <fullName evidence="6">Transcription repressor NadR</fullName>
    </recommendedName>
</protein>
<feature type="binding site" evidence="1">
    <location>
        <position position="150"/>
    </location>
    <ligand>
        <name>Ni(2+)</name>
        <dbReference type="ChEBI" id="CHEBI:49786"/>
    </ligand>
</feature>
<gene>
    <name evidence="4" type="ORF">SAMN02787113_03626</name>
</gene>
<dbReference type="PIRSF" id="PIRSF037847">
    <property type="entry name" value="NiaR"/>
    <property type="match status" value="1"/>
</dbReference>
<reference evidence="4 5" key="1">
    <citation type="submission" date="2016-10" db="EMBL/GenBank/DDBJ databases">
        <authorList>
            <person name="Varghese N."/>
            <person name="Submissions S."/>
        </authorList>
    </citation>
    <scope>NUCLEOTIDE SEQUENCE [LARGE SCALE GENOMIC DNA]</scope>
    <source>
        <strain evidence="4 5">TC-13</strain>
    </source>
</reference>
<dbReference type="SUPFAM" id="SSF75500">
    <property type="entry name" value="Putative transcriptional regulator TM1602, C-terminal domain"/>
    <property type="match status" value="1"/>
</dbReference>
<proteinExistence type="predicted"/>
<evidence type="ECO:0000313" key="4">
    <source>
        <dbReference type="EMBL" id="SER36493.1"/>
    </source>
</evidence>
<dbReference type="InterPro" id="IPR036390">
    <property type="entry name" value="WH_DNA-bd_sf"/>
</dbReference>
<evidence type="ECO:0000259" key="2">
    <source>
        <dbReference type="Pfam" id="PF02829"/>
    </source>
</evidence>
<dbReference type="RefSeq" id="WP_089986686.1">
    <property type="nucleotide sequence ID" value="NZ_BJOM01000003.1"/>
</dbReference>
<name>A0A1H9NM81_9BACI</name>
<dbReference type="EMBL" id="FOEL01000014">
    <property type="protein sequence ID" value="SER36493.1"/>
    <property type="molecule type" value="Genomic_DNA"/>
</dbReference>
<feature type="binding site" evidence="1">
    <location>
        <position position="89"/>
    </location>
    <ligand>
        <name>Ni(2+)</name>
        <dbReference type="ChEBI" id="CHEBI:49786"/>
    </ligand>
</feature>
<sequence>MKKMLGEERRLQLLAQLQKSKAPITGTDLAKFANVSRQVIVNDMTLLKARNEPIIATSQGYLYMHQEQLQQTVERTLPCIHTSEQTEDELMTIVDCGGTVKNVMVEHPIYGELTASIMVSNRHEVKQFIERVNATQANYLSALTGGIHLHVITAPSVEVLTLIEQALHKKGYLVTDQ</sequence>
<organism evidence="4 5">
    <name type="scientific">Lysinibacillus fusiformis</name>
    <dbReference type="NCBI Taxonomy" id="28031"/>
    <lineage>
        <taxon>Bacteria</taxon>
        <taxon>Bacillati</taxon>
        <taxon>Bacillota</taxon>
        <taxon>Bacilli</taxon>
        <taxon>Bacillales</taxon>
        <taxon>Bacillaceae</taxon>
        <taxon>Lysinibacillus</taxon>
    </lineage>
</organism>
<feature type="domain" description="3H" evidence="2">
    <location>
        <begin position="79"/>
        <end position="173"/>
    </location>
</feature>